<accession>A0A3Q9GAF7</accession>
<keyword evidence="1" id="KW-0805">Transcription regulation</keyword>
<dbReference type="Gene3D" id="2.10.109.10">
    <property type="entry name" value="Umud Fragment, subunit A"/>
    <property type="match status" value="1"/>
</dbReference>
<organism evidence="7 8">
    <name type="scientific">Moraxella catarrhalis</name>
    <name type="common">Branhamella catarrhalis</name>
    <dbReference type="NCBI Taxonomy" id="480"/>
    <lineage>
        <taxon>Bacteria</taxon>
        <taxon>Pseudomonadati</taxon>
        <taxon>Pseudomonadota</taxon>
        <taxon>Gammaproteobacteria</taxon>
        <taxon>Moraxellales</taxon>
        <taxon>Moraxellaceae</taxon>
        <taxon>Moraxella</taxon>
    </lineage>
</organism>
<dbReference type="SUPFAM" id="SSF51306">
    <property type="entry name" value="LexA/Signal peptidase"/>
    <property type="match status" value="1"/>
</dbReference>
<dbReference type="GO" id="GO:0003677">
    <property type="term" value="F:DNA binding"/>
    <property type="evidence" value="ECO:0007669"/>
    <property type="project" value="UniProtKB-KW"/>
</dbReference>
<evidence type="ECO:0000259" key="5">
    <source>
        <dbReference type="Pfam" id="PF07022"/>
    </source>
</evidence>
<dbReference type="InterPro" id="IPR015927">
    <property type="entry name" value="Peptidase_S24_S26A/B/C"/>
</dbReference>
<dbReference type="InterPro" id="IPR036286">
    <property type="entry name" value="LexA/Signal_pep-like_sf"/>
</dbReference>
<feature type="domain" description="Bacteriophage CI repressor N-terminal" evidence="5">
    <location>
        <begin position="9"/>
        <end position="69"/>
    </location>
</feature>
<protein>
    <submittedName>
        <fullName evidence="7">Bacteriophage CI repressor helix-turn-helix domain protein</fullName>
    </submittedName>
</protein>
<evidence type="ECO:0000259" key="4">
    <source>
        <dbReference type="Pfam" id="PF00717"/>
    </source>
</evidence>
<dbReference type="GO" id="GO:0045892">
    <property type="term" value="P:negative regulation of DNA-templated transcription"/>
    <property type="evidence" value="ECO:0007669"/>
    <property type="project" value="InterPro"/>
</dbReference>
<name>A0A3Q9GAF7_MORCA</name>
<dbReference type="PANTHER" id="PTHR40661:SF2">
    <property type="entry name" value="HTH-TYPE TRANSCRIPTIONAL REGULATOR PRTR"/>
    <property type="match status" value="1"/>
</dbReference>
<dbReference type="CDD" id="cd06529">
    <property type="entry name" value="S24_LexA-like"/>
    <property type="match status" value="1"/>
</dbReference>
<dbReference type="Gene3D" id="1.10.260.40">
    <property type="entry name" value="lambda repressor-like DNA-binding domains"/>
    <property type="match status" value="1"/>
</dbReference>
<dbReference type="EMBL" id="CP034662">
    <property type="protein sequence ID" value="AZQ92617.1"/>
    <property type="molecule type" value="Genomic_DNA"/>
</dbReference>
<evidence type="ECO:0000313" key="8">
    <source>
        <dbReference type="Proteomes" id="UP000280228"/>
    </source>
</evidence>
<dbReference type="InterPro" id="IPR039418">
    <property type="entry name" value="LexA-like"/>
</dbReference>
<evidence type="ECO:0000313" key="6">
    <source>
        <dbReference type="EMBL" id="AZQ92467.1"/>
    </source>
</evidence>
<keyword evidence="2" id="KW-0238">DNA-binding</keyword>
<keyword evidence="3" id="KW-0804">Transcription</keyword>
<dbReference type="SUPFAM" id="SSF47413">
    <property type="entry name" value="lambda repressor-like DNA-binding domains"/>
    <property type="match status" value="1"/>
</dbReference>
<evidence type="ECO:0000256" key="2">
    <source>
        <dbReference type="ARBA" id="ARBA00023125"/>
    </source>
</evidence>
<evidence type="ECO:0000256" key="3">
    <source>
        <dbReference type="ARBA" id="ARBA00023163"/>
    </source>
</evidence>
<dbReference type="PANTHER" id="PTHR40661">
    <property type="match status" value="1"/>
</dbReference>
<gene>
    <name evidence="7" type="ORF">EJK53_1568</name>
    <name evidence="6" type="ORF">EJK53_1642</name>
</gene>
<evidence type="ECO:0000256" key="1">
    <source>
        <dbReference type="ARBA" id="ARBA00023015"/>
    </source>
</evidence>
<dbReference type="Pfam" id="PF00717">
    <property type="entry name" value="Peptidase_S24"/>
    <property type="match status" value="1"/>
</dbReference>
<dbReference type="Proteomes" id="UP000280228">
    <property type="component" value="Chromosome"/>
</dbReference>
<dbReference type="InterPro" id="IPR010744">
    <property type="entry name" value="Phage_CI_N"/>
</dbReference>
<dbReference type="EMBL" id="CP034662">
    <property type="protein sequence ID" value="AZQ92467.1"/>
    <property type="molecule type" value="Genomic_DNA"/>
</dbReference>
<sequence>MDAIMQKTAIERIIEVTGKTPAEIAKAINASPQSVNNWQKRGISKKGAQDIAKAYNLSLDWIITGEGSIHPLQSNISPNFESVDDWGNDTPLEPDEVEIPFYKDFSVACGHGTDLVVMENEKRRLRFSRLTLDRIGSHKDKVFATLAEGDSMSPTINDKDTIWIDESKTSIKDGKIFVFEYGGLCMCKRLYRLPNNGLKIVSDNTIDYPEWEITGEQKETNGFRLIGWVFHWSVMDSW</sequence>
<reference evidence="7 8" key="1">
    <citation type="submission" date="2018-12" db="EMBL/GenBank/DDBJ databases">
        <title>Persistence of Moraxella catarrhalis in Chronic Obstructive Pulmonary Disease and Regulation of the Hag/MID Adhesin.</title>
        <authorList>
            <person name="Murphy T."/>
            <person name="Zhao X."/>
            <person name="Vyas G."/>
            <person name="Aluvathingal J."/>
            <person name="Nadendla S."/>
            <person name="Tallon L."/>
            <person name="Tettelin H."/>
        </authorList>
    </citation>
    <scope>NUCLEOTIDE SEQUENCE [LARGE SCALE GENOMIC DNA]</scope>
    <source>
        <strain evidence="7 8">46P58B1</strain>
    </source>
</reference>
<evidence type="ECO:0000313" key="7">
    <source>
        <dbReference type="EMBL" id="AZQ92617.1"/>
    </source>
</evidence>
<dbReference type="AlphaFoldDB" id="A0A3Q9GAF7"/>
<feature type="domain" description="Peptidase S24/S26A/S26B/S26C" evidence="4">
    <location>
        <begin position="107"/>
        <end position="229"/>
    </location>
</feature>
<dbReference type="Pfam" id="PF07022">
    <property type="entry name" value="Phage_CI_repr"/>
    <property type="match status" value="1"/>
</dbReference>
<dbReference type="InterPro" id="IPR010982">
    <property type="entry name" value="Lambda_DNA-bd_dom_sf"/>
</dbReference>
<proteinExistence type="predicted"/>